<dbReference type="KEGG" id="pvn:A7sIIA15_03140"/>
<dbReference type="OrthoDB" id="5194448at2"/>
<feature type="transmembrane region" description="Helical" evidence="2">
    <location>
        <begin position="84"/>
        <end position="103"/>
    </location>
</feature>
<dbReference type="Proteomes" id="UP000217186">
    <property type="component" value="Chromosome"/>
</dbReference>
<gene>
    <name evidence="3" type="ORF">A7sIIA15_03140</name>
</gene>
<dbReference type="Pfam" id="PF11241">
    <property type="entry name" value="DUF3043"/>
    <property type="match status" value="1"/>
</dbReference>
<evidence type="ECO:0000313" key="3">
    <source>
        <dbReference type="EMBL" id="ASY19881.1"/>
    </source>
</evidence>
<name>A0A249KSY7_9ACTN</name>
<proteinExistence type="predicted"/>
<evidence type="ECO:0000256" key="1">
    <source>
        <dbReference type="SAM" id="MobiDB-lite"/>
    </source>
</evidence>
<protein>
    <submittedName>
        <fullName evidence="3">DUF3043 domain-containing protein</fullName>
    </submittedName>
</protein>
<evidence type="ECO:0000313" key="4">
    <source>
        <dbReference type="Proteomes" id="UP000217186"/>
    </source>
</evidence>
<evidence type="ECO:0000256" key="2">
    <source>
        <dbReference type="SAM" id="Phobius"/>
    </source>
</evidence>
<keyword evidence="2" id="KW-0812">Transmembrane</keyword>
<accession>A0A249KSY7</accession>
<dbReference type="AlphaFoldDB" id="A0A249KSY7"/>
<dbReference type="RefSeq" id="WP_095685754.1">
    <property type="nucleotide sequence ID" value="NZ_CP016776.1"/>
</dbReference>
<keyword evidence="4" id="KW-1185">Reference proteome</keyword>
<feature type="transmembrane region" description="Helical" evidence="2">
    <location>
        <begin position="109"/>
        <end position="129"/>
    </location>
</feature>
<feature type="region of interest" description="Disordered" evidence="1">
    <location>
        <begin position="1"/>
        <end position="49"/>
    </location>
</feature>
<organism evidence="3 4">
    <name type="scientific">Candidatus Planktophila vernalis</name>
    <dbReference type="NCBI Taxonomy" id="1884907"/>
    <lineage>
        <taxon>Bacteria</taxon>
        <taxon>Bacillati</taxon>
        <taxon>Actinomycetota</taxon>
        <taxon>Actinomycetes</taxon>
        <taxon>Candidatus Nanopelagicales</taxon>
        <taxon>Candidatus Nanopelagicaceae</taxon>
        <taxon>Candidatus Planktophila</taxon>
    </lineage>
</organism>
<keyword evidence="2" id="KW-1133">Transmembrane helix</keyword>
<sequence length="176" mass="19797">MTTDSTGKGRPTPKRKDAQAKVKVSSLSPVVTKEQKRAQKLASRQDRVNSRAAYLRGDESAMPLRDRGPERRFVRNYVDARRSIGEYFLPIIFIVLVLTLIQVPAVQFAAIALMYAVLLVAIIDGVFLGRKIKRIINSKYPTSSTKGLAMYAWLRSTQMRRLRAPHPQTKVGDVVN</sequence>
<keyword evidence="2" id="KW-0472">Membrane</keyword>
<dbReference type="InterPro" id="IPR021403">
    <property type="entry name" value="DUF3043"/>
</dbReference>
<reference evidence="3 4" key="1">
    <citation type="submission" date="2016-07" db="EMBL/GenBank/DDBJ databases">
        <title>High microdiversification within the ubiquitous acI lineage of Actinobacteria.</title>
        <authorList>
            <person name="Neuenschwander S.M."/>
            <person name="Salcher M."/>
            <person name="Ghai R."/>
            <person name="Pernthaler J."/>
        </authorList>
    </citation>
    <scope>NUCLEOTIDE SEQUENCE [LARGE SCALE GENOMIC DNA]</scope>
    <source>
        <strain evidence="3">MMS-IIA-15</strain>
    </source>
</reference>
<dbReference type="EMBL" id="CP016776">
    <property type="protein sequence ID" value="ASY19881.1"/>
    <property type="molecule type" value="Genomic_DNA"/>
</dbReference>
<feature type="compositionally biased region" description="Basic and acidic residues" evidence="1">
    <location>
        <begin position="33"/>
        <end position="49"/>
    </location>
</feature>